<keyword evidence="3" id="KW-1015">Disulfide bond</keyword>
<feature type="chain" id="PRO_5030990573" description="BPTI/Kunitz inhibitor domain-containing protein" evidence="5">
    <location>
        <begin position="20"/>
        <end position="79"/>
    </location>
</feature>
<dbReference type="PANTHER" id="PTHR46751">
    <property type="entry name" value="EPPIN"/>
    <property type="match status" value="1"/>
</dbReference>
<keyword evidence="5" id="KW-0732">Signal</keyword>
<keyword evidence="1" id="KW-0646">Protease inhibitor</keyword>
<evidence type="ECO:0000256" key="1">
    <source>
        <dbReference type="ARBA" id="ARBA00022690"/>
    </source>
</evidence>
<protein>
    <recommendedName>
        <fullName evidence="6">BPTI/Kunitz inhibitor domain-containing protein</fullName>
    </recommendedName>
</protein>
<dbReference type="OrthoDB" id="4473401at2759"/>
<organism evidence="7 8">
    <name type="scientific">Hermetia illucens</name>
    <name type="common">Black soldier fly</name>
    <dbReference type="NCBI Taxonomy" id="343691"/>
    <lineage>
        <taxon>Eukaryota</taxon>
        <taxon>Metazoa</taxon>
        <taxon>Ecdysozoa</taxon>
        <taxon>Arthropoda</taxon>
        <taxon>Hexapoda</taxon>
        <taxon>Insecta</taxon>
        <taxon>Pterygota</taxon>
        <taxon>Neoptera</taxon>
        <taxon>Endopterygota</taxon>
        <taxon>Diptera</taxon>
        <taxon>Brachycera</taxon>
        <taxon>Stratiomyomorpha</taxon>
        <taxon>Stratiomyidae</taxon>
        <taxon>Hermetiinae</taxon>
        <taxon>Hermetia</taxon>
    </lineage>
</organism>
<evidence type="ECO:0000256" key="3">
    <source>
        <dbReference type="ARBA" id="ARBA00023157"/>
    </source>
</evidence>
<evidence type="ECO:0000256" key="4">
    <source>
        <dbReference type="ARBA" id="ARBA00038506"/>
    </source>
</evidence>
<evidence type="ECO:0000313" key="7">
    <source>
        <dbReference type="EMBL" id="CAD7079096.1"/>
    </source>
</evidence>
<feature type="domain" description="BPTI/Kunitz inhibitor" evidence="6">
    <location>
        <begin position="27"/>
        <end position="77"/>
    </location>
</feature>
<dbReference type="InterPro" id="IPR020901">
    <property type="entry name" value="Prtase_inh_Kunz-CS"/>
</dbReference>
<dbReference type="SMART" id="SM00131">
    <property type="entry name" value="KU"/>
    <property type="match status" value="1"/>
</dbReference>
<dbReference type="InterPro" id="IPR036880">
    <property type="entry name" value="Kunitz_BPTI_sf"/>
</dbReference>
<evidence type="ECO:0000256" key="5">
    <source>
        <dbReference type="SAM" id="SignalP"/>
    </source>
</evidence>
<evidence type="ECO:0000256" key="2">
    <source>
        <dbReference type="ARBA" id="ARBA00022900"/>
    </source>
</evidence>
<dbReference type="FunFam" id="4.10.410.10:FF:000020">
    <property type="entry name" value="Collagen, type VI, alpha 3"/>
    <property type="match status" value="1"/>
</dbReference>
<dbReference type="GO" id="GO:0004867">
    <property type="term" value="F:serine-type endopeptidase inhibitor activity"/>
    <property type="evidence" value="ECO:0007669"/>
    <property type="project" value="UniProtKB-KW"/>
</dbReference>
<dbReference type="AlphaFoldDB" id="A0A7R8YNA7"/>
<dbReference type="InParanoid" id="A0A7R8YNA7"/>
<reference evidence="7 8" key="1">
    <citation type="submission" date="2020-11" db="EMBL/GenBank/DDBJ databases">
        <authorList>
            <person name="Wallbank WR R."/>
            <person name="Pardo Diaz C."/>
            <person name="Kozak K."/>
            <person name="Martin S."/>
            <person name="Jiggins C."/>
            <person name="Moest M."/>
            <person name="Warren A I."/>
            <person name="Generalovic N T."/>
            <person name="Byers J.R.P. K."/>
            <person name="Montejo-Kovacevich G."/>
            <person name="Yen C E."/>
        </authorList>
    </citation>
    <scope>NUCLEOTIDE SEQUENCE [LARGE SCALE GENOMIC DNA]</scope>
</reference>
<dbReference type="Gene3D" id="4.10.410.10">
    <property type="entry name" value="Pancreatic trypsin inhibitor Kunitz domain"/>
    <property type="match status" value="1"/>
</dbReference>
<dbReference type="Proteomes" id="UP000594454">
    <property type="component" value="Chromosome 1"/>
</dbReference>
<dbReference type="Pfam" id="PF00014">
    <property type="entry name" value="Kunitz_BPTI"/>
    <property type="match status" value="1"/>
</dbReference>
<comment type="similarity">
    <text evidence="4">Belongs to the venom Kunitz-type family. 03 (sub-Kunitz) subfamily.</text>
</comment>
<dbReference type="PROSITE" id="PS50279">
    <property type="entry name" value="BPTI_KUNITZ_2"/>
    <property type="match status" value="1"/>
</dbReference>
<sequence length="79" mass="8873">MKVFLLILLLISIIATAFSGSINRDMCSQPAQAGRCFAYMERYHYKSDINECMKFIYGGCGGNNNNFMTREACEVACKV</sequence>
<dbReference type="PANTHER" id="PTHR46751:SF1">
    <property type="entry name" value="WAP FOUR-DISULFIDE CORE DOMAIN PROTEIN 6A"/>
    <property type="match status" value="1"/>
</dbReference>
<dbReference type="FunCoup" id="A0A7R8YNA7">
    <property type="interactions" value="38"/>
</dbReference>
<keyword evidence="8" id="KW-1185">Reference proteome</keyword>
<dbReference type="InterPro" id="IPR002223">
    <property type="entry name" value="Kunitz_BPTI"/>
</dbReference>
<evidence type="ECO:0000313" key="8">
    <source>
        <dbReference type="Proteomes" id="UP000594454"/>
    </source>
</evidence>
<dbReference type="PROSITE" id="PS00280">
    <property type="entry name" value="BPTI_KUNITZ_1"/>
    <property type="match status" value="1"/>
</dbReference>
<dbReference type="SUPFAM" id="SSF57362">
    <property type="entry name" value="BPTI-like"/>
    <property type="match status" value="1"/>
</dbReference>
<feature type="signal peptide" evidence="5">
    <location>
        <begin position="1"/>
        <end position="19"/>
    </location>
</feature>
<evidence type="ECO:0000259" key="6">
    <source>
        <dbReference type="PROSITE" id="PS50279"/>
    </source>
</evidence>
<keyword evidence="2" id="KW-0722">Serine protease inhibitor</keyword>
<accession>A0A7R8YNA7</accession>
<dbReference type="EMBL" id="LR899009">
    <property type="protein sequence ID" value="CAD7079096.1"/>
    <property type="molecule type" value="Genomic_DNA"/>
</dbReference>
<name>A0A7R8YNA7_HERIL</name>
<dbReference type="InterPro" id="IPR051388">
    <property type="entry name" value="Serpin_venom_toxin"/>
</dbReference>
<proteinExistence type="inferred from homology"/>
<dbReference type="PRINTS" id="PR00759">
    <property type="entry name" value="BASICPTASE"/>
</dbReference>
<gene>
    <name evidence="7" type="ORF">HERILL_LOCUS2329</name>
</gene>